<dbReference type="RefSeq" id="WP_344425511.1">
    <property type="nucleotide sequence ID" value="NZ_BAAANN010000025.1"/>
</dbReference>
<keyword evidence="1" id="KW-0805">Transcription regulation</keyword>
<dbReference type="PANTHER" id="PTHR30136:SF24">
    <property type="entry name" value="HTH-TYPE TRANSCRIPTIONAL REPRESSOR ALLR"/>
    <property type="match status" value="1"/>
</dbReference>
<accession>A0ABP5D5T4</accession>
<gene>
    <name evidence="6" type="ORF">GCM10009754_57170</name>
</gene>
<evidence type="ECO:0000256" key="1">
    <source>
        <dbReference type="ARBA" id="ARBA00023015"/>
    </source>
</evidence>
<dbReference type="Pfam" id="PF01614">
    <property type="entry name" value="IclR_C"/>
    <property type="match status" value="1"/>
</dbReference>
<evidence type="ECO:0000256" key="3">
    <source>
        <dbReference type="ARBA" id="ARBA00023163"/>
    </source>
</evidence>
<dbReference type="InterPro" id="IPR014757">
    <property type="entry name" value="Tscrpt_reg_IclR_C"/>
</dbReference>
<sequence>MTGGSVEDNQAPPGTQAIGRALSVLKLLADADGELPAARIAASLGLSSGTANRVVRALQAGGLVTHNPRTDSFYLGTGTILLGQAAQRGFGLDRALPVLEQLGAETEESVNLTVRDGTESVVMLRVQSTLPLRFEQHTGARFPLYATASGKAILAYSPDAEHYVASLPDELPPLTERTLSTPKQLADQLAQVRRRGYSLDEEENVAGVRCVGAPVLDSDQRAQAALVLQVPTVRMPPARVRELGGLVITAAKEIAQFVPIDRFMSR</sequence>
<dbReference type="SMART" id="SM00346">
    <property type="entry name" value="HTH_ICLR"/>
    <property type="match status" value="1"/>
</dbReference>
<dbReference type="EMBL" id="BAAANN010000025">
    <property type="protein sequence ID" value="GAA1974586.1"/>
    <property type="molecule type" value="Genomic_DNA"/>
</dbReference>
<dbReference type="Pfam" id="PF09339">
    <property type="entry name" value="HTH_IclR"/>
    <property type="match status" value="1"/>
</dbReference>
<reference evidence="7" key="1">
    <citation type="journal article" date="2019" name="Int. J. Syst. Evol. Microbiol.">
        <title>The Global Catalogue of Microorganisms (GCM) 10K type strain sequencing project: providing services to taxonomists for standard genome sequencing and annotation.</title>
        <authorList>
            <consortium name="The Broad Institute Genomics Platform"/>
            <consortium name="The Broad Institute Genome Sequencing Center for Infectious Disease"/>
            <person name="Wu L."/>
            <person name="Ma J."/>
        </authorList>
    </citation>
    <scope>NUCLEOTIDE SEQUENCE [LARGE SCALE GENOMIC DNA]</scope>
    <source>
        <strain evidence="7">JCM 14545</strain>
    </source>
</reference>
<evidence type="ECO:0000313" key="7">
    <source>
        <dbReference type="Proteomes" id="UP001501116"/>
    </source>
</evidence>
<dbReference type="Gene3D" id="3.30.450.40">
    <property type="match status" value="1"/>
</dbReference>
<keyword evidence="2" id="KW-0238">DNA-binding</keyword>
<dbReference type="PROSITE" id="PS51077">
    <property type="entry name" value="HTH_ICLR"/>
    <property type="match status" value="1"/>
</dbReference>
<proteinExistence type="predicted"/>
<comment type="caution">
    <text evidence="6">The sequence shown here is derived from an EMBL/GenBank/DDBJ whole genome shotgun (WGS) entry which is preliminary data.</text>
</comment>
<dbReference type="InterPro" id="IPR029016">
    <property type="entry name" value="GAF-like_dom_sf"/>
</dbReference>
<dbReference type="InterPro" id="IPR050707">
    <property type="entry name" value="HTH_MetabolicPath_Reg"/>
</dbReference>
<keyword evidence="7" id="KW-1185">Reference proteome</keyword>
<dbReference type="SUPFAM" id="SSF46785">
    <property type="entry name" value="Winged helix' DNA-binding domain"/>
    <property type="match status" value="1"/>
</dbReference>
<dbReference type="InterPro" id="IPR036390">
    <property type="entry name" value="WH_DNA-bd_sf"/>
</dbReference>
<dbReference type="InterPro" id="IPR036388">
    <property type="entry name" value="WH-like_DNA-bd_sf"/>
</dbReference>
<dbReference type="PROSITE" id="PS51078">
    <property type="entry name" value="ICLR_ED"/>
    <property type="match status" value="1"/>
</dbReference>
<evidence type="ECO:0000259" key="4">
    <source>
        <dbReference type="PROSITE" id="PS51077"/>
    </source>
</evidence>
<evidence type="ECO:0000256" key="2">
    <source>
        <dbReference type="ARBA" id="ARBA00023125"/>
    </source>
</evidence>
<dbReference type="SUPFAM" id="SSF55781">
    <property type="entry name" value="GAF domain-like"/>
    <property type="match status" value="1"/>
</dbReference>
<keyword evidence="3" id="KW-0804">Transcription</keyword>
<dbReference type="Gene3D" id="1.10.10.10">
    <property type="entry name" value="Winged helix-like DNA-binding domain superfamily/Winged helix DNA-binding domain"/>
    <property type="match status" value="1"/>
</dbReference>
<feature type="domain" description="HTH iclR-type" evidence="4">
    <location>
        <begin position="15"/>
        <end position="77"/>
    </location>
</feature>
<dbReference type="PANTHER" id="PTHR30136">
    <property type="entry name" value="HELIX-TURN-HELIX TRANSCRIPTIONAL REGULATOR, ICLR FAMILY"/>
    <property type="match status" value="1"/>
</dbReference>
<protein>
    <submittedName>
        <fullName evidence="6">IclR family transcriptional regulator</fullName>
    </submittedName>
</protein>
<evidence type="ECO:0000313" key="6">
    <source>
        <dbReference type="EMBL" id="GAA1974586.1"/>
    </source>
</evidence>
<organism evidence="6 7">
    <name type="scientific">Amycolatopsis minnesotensis</name>
    <dbReference type="NCBI Taxonomy" id="337894"/>
    <lineage>
        <taxon>Bacteria</taxon>
        <taxon>Bacillati</taxon>
        <taxon>Actinomycetota</taxon>
        <taxon>Actinomycetes</taxon>
        <taxon>Pseudonocardiales</taxon>
        <taxon>Pseudonocardiaceae</taxon>
        <taxon>Amycolatopsis</taxon>
    </lineage>
</organism>
<evidence type="ECO:0000259" key="5">
    <source>
        <dbReference type="PROSITE" id="PS51078"/>
    </source>
</evidence>
<dbReference type="InterPro" id="IPR005471">
    <property type="entry name" value="Tscrpt_reg_IclR_N"/>
</dbReference>
<name>A0ABP5D5T4_9PSEU</name>
<feature type="domain" description="IclR-ED" evidence="5">
    <location>
        <begin position="78"/>
        <end position="260"/>
    </location>
</feature>
<dbReference type="Proteomes" id="UP001501116">
    <property type="component" value="Unassembled WGS sequence"/>
</dbReference>